<protein>
    <recommendedName>
        <fullName evidence="11">AI-2E family transporter</fullName>
    </recommendedName>
</protein>
<dbReference type="GO" id="GO:0055085">
    <property type="term" value="P:transmembrane transport"/>
    <property type="evidence" value="ECO:0007669"/>
    <property type="project" value="TreeGrafter"/>
</dbReference>
<name>A0A9E2F671_PSYF1</name>
<dbReference type="AlphaFoldDB" id="A0A9E2F671"/>
<evidence type="ECO:0000256" key="7">
    <source>
        <dbReference type="ARBA" id="ARBA00023136"/>
    </source>
</evidence>
<feature type="transmembrane region" description="Helical" evidence="8">
    <location>
        <begin position="12"/>
        <end position="31"/>
    </location>
</feature>
<evidence type="ECO:0000256" key="6">
    <source>
        <dbReference type="ARBA" id="ARBA00022989"/>
    </source>
</evidence>
<organism evidence="9 10">
    <name type="scientific">Psychracetigena formicireducens</name>
    <dbReference type="NCBI Taxonomy" id="2986056"/>
    <lineage>
        <taxon>Bacteria</taxon>
        <taxon>Bacillati</taxon>
        <taxon>Candidatus Lithacetigenota</taxon>
        <taxon>Candidatus Psychracetigena</taxon>
    </lineage>
</organism>
<evidence type="ECO:0000313" key="10">
    <source>
        <dbReference type="Proteomes" id="UP000811545"/>
    </source>
</evidence>
<feature type="transmembrane region" description="Helical" evidence="8">
    <location>
        <begin position="163"/>
        <end position="186"/>
    </location>
</feature>
<feature type="transmembrane region" description="Helical" evidence="8">
    <location>
        <begin position="318"/>
        <end position="339"/>
    </location>
</feature>
<evidence type="ECO:0000313" key="9">
    <source>
        <dbReference type="EMBL" id="MBT9145065.1"/>
    </source>
</evidence>
<evidence type="ECO:0000256" key="2">
    <source>
        <dbReference type="ARBA" id="ARBA00009773"/>
    </source>
</evidence>
<feature type="transmembrane region" description="Helical" evidence="8">
    <location>
        <begin position="253"/>
        <end position="275"/>
    </location>
</feature>
<feature type="transmembrane region" description="Helical" evidence="8">
    <location>
        <begin position="226"/>
        <end position="247"/>
    </location>
</feature>
<dbReference type="PANTHER" id="PTHR21716">
    <property type="entry name" value="TRANSMEMBRANE PROTEIN"/>
    <property type="match status" value="1"/>
</dbReference>
<feature type="transmembrane region" description="Helical" evidence="8">
    <location>
        <begin position="65"/>
        <end position="87"/>
    </location>
</feature>
<keyword evidence="4" id="KW-1003">Cell membrane</keyword>
<comment type="similarity">
    <text evidence="2">Belongs to the autoinducer-2 exporter (AI-2E) (TC 2.A.86) family.</text>
</comment>
<evidence type="ECO:0000256" key="4">
    <source>
        <dbReference type="ARBA" id="ARBA00022475"/>
    </source>
</evidence>
<evidence type="ECO:0008006" key="11">
    <source>
        <dbReference type="Google" id="ProtNLM"/>
    </source>
</evidence>
<dbReference type="Pfam" id="PF01594">
    <property type="entry name" value="AI-2E_transport"/>
    <property type="match status" value="1"/>
</dbReference>
<feature type="transmembrane region" description="Helical" evidence="8">
    <location>
        <begin position="282"/>
        <end position="298"/>
    </location>
</feature>
<evidence type="ECO:0000256" key="3">
    <source>
        <dbReference type="ARBA" id="ARBA00022448"/>
    </source>
</evidence>
<gene>
    <name evidence="9" type="ORF">DDT42_00930</name>
</gene>
<keyword evidence="6 8" id="KW-1133">Transmembrane helix</keyword>
<keyword evidence="7 8" id="KW-0472">Membrane</keyword>
<dbReference type="Proteomes" id="UP000811545">
    <property type="component" value="Unassembled WGS sequence"/>
</dbReference>
<dbReference type="PANTHER" id="PTHR21716:SF53">
    <property type="entry name" value="PERMEASE PERM-RELATED"/>
    <property type="match status" value="1"/>
</dbReference>
<proteinExistence type="inferred from homology"/>
<dbReference type="GO" id="GO:0005886">
    <property type="term" value="C:plasma membrane"/>
    <property type="evidence" value="ECO:0007669"/>
    <property type="project" value="UniProtKB-SubCell"/>
</dbReference>
<keyword evidence="3" id="KW-0813">Transport</keyword>
<reference evidence="9 10" key="1">
    <citation type="journal article" date="2021" name="bioRxiv">
        <title>Unique metabolic strategies in Hadean analogues reveal hints for primordial physiology.</title>
        <authorList>
            <person name="Nobu M.K."/>
            <person name="Nakai R."/>
            <person name="Tamazawa S."/>
            <person name="Mori H."/>
            <person name="Toyoda A."/>
            <person name="Ijiri A."/>
            <person name="Suzuki S."/>
            <person name="Kurokawa K."/>
            <person name="Kamagata Y."/>
            <person name="Tamaki H."/>
        </authorList>
    </citation>
    <scope>NUCLEOTIDE SEQUENCE [LARGE SCALE GENOMIC DNA]</scope>
    <source>
        <strain evidence="9">BS525</strain>
    </source>
</reference>
<evidence type="ECO:0000256" key="1">
    <source>
        <dbReference type="ARBA" id="ARBA00004651"/>
    </source>
</evidence>
<evidence type="ECO:0000256" key="8">
    <source>
        <dbReference type="SAM" id="Phobius"/>
    </source>
</evidence>
<comment type="caution">
    <text evidence="9">The sequence shown here is derived from an EMBL/GenBank/DDBJ whole genome shotgun (WGS) entry which is preliminary data.</text>
</comment>
<feature type="transmembrane region" description="Helical" evidence="8">
    <location>
        <begin position="37"/>
        <end position="58"/>
    </location>
</feature>
<dbReference type="EMBL" id="QLTW01000045">
    <property type="protein sequence ID" value="MBT9145065.1"/>
    <property type="molecule type" value="Genomic_DNA"/>
</dbReference>
<accession>A0A9E2F671</accession>
<comment type="subcellular location">
    <subcellularLocation>
        <location evidence="1">Cell membrane</location>
        <topology evidence="1">Multi-pass membrane protein</topology>
    </subcellularLocation>
</comment>
<keyword evidence="5 8" id="KW-0812">Transmembrane</keyword>
<evidence type="ECO:0000256" key="5">
    <source>
        <dbReference type="ARBA" id="ARBA00022692"/>
    </source>
</evidence>
<dbReference type="InterPro" id="IPR002549">
    <property type="entry name" value="AI-2E-like"/>
</dbReference>
<sequence length="362" mass="39747">MRETLIKIWQNQYIRLAVYNIVLFLILFLIYQAQNALTILIFAFIIAYLFQPLVNFLQKRRIPRILGVIVVYLLIFLVIGTTSVLLAEVVVQLSHFAADLPAILKPLISWIQNLPDRFLLIQIPSGMEEIFNQASLAFKNMLEAFTGSLLLWITALLEQGGKIIVALVGGLFQLITSLLLGAYLLYDLPRIGKSLLNAFPEVYQPKVMELAGKADKAVGSYARGQVLVAIIVGLIVGIGLGIIGIPLATTLGFLAGLFNLIPFVGVIVSSIPALLLALTTGWLRVILTLAILILANQIEAQFLNPLIVGKAINIHPATAILAILAGVEILGLWGALLALPTMAILKMLYTDYYQKSRFYKEG</sequence>